<dbReference type="Gene3D" id="3.40.1420.30">
    <property type="match status" value="1"/>
</dbReference>
<evidence type="ECO:0008006" key="3">
    <source>
        <dbReference type="Google" id="ProtNLM"/>
    </source>
</evidence>
<proteinExistence type="predicted"/>
<name>A0A1I5BB19_CHROL</name>
<dbReference type="AlphaFoldDB" id="A0A1I5BB19"/>
<keyword evidence="2" id="KW-1185">Reference proteome</keyword>
<sequence>MMVNWNIINSSGGTQSSQSVRKNIVSFLTRNYPCSVVDAIEKKYNAYKIYLMSGLCLTFDAEGRAVKTG</sequence>
<gene>
    <name evidence="1" type="ORF">SAMN05421594_3910</name>
</gene>
<protein>
    <recommendedName>
        <fullName evidence="3">Beta-lactamase-inhibitor-like, PepSY-like</fullName>
    </recommendedName>
</protein>
<evidence type="ECO:0000313" key="2">
    <source>
        <dbReference type="Proteomes" id="UP000198769"/>
    </source>
</evidence>
<dbReference type="SUPFAM" id="SSF160574">
    <property type="entry name" value="BT0923-like"/>
    <property type="match status" value="1"/>
</dbReference>
<dbReference type="RefSeq" id="WP_090026423.1">
    <property type="nucleotide sequence ID" value="NZ_FOVD01000007.1"/>
</dbReference>
<organism evidence="1 2">
    <name type="scientific">Chryseobacterium oleae</name>
    <dbReference type="NCBI Taxonomy" id="491207"/>
    <lineage>
        <taxon>Bacteria</taxon>
        <taxon>Pseudomonadati</taxon>
        <taxon>Bacteroidota</taxon>
        <taxon>Flavobacteriia</taxon>
        <taxon>Flavobacteriales</taxon>
        <taxon>Weeksellaceae</taxon>
        <taxon>Chryseobacterium group</taxon>
        <taxon>Chryseobacterium</taxon>
    </lineage>
</organism>
<dbReference type="Proteomes" id="UP000198769">
    <property type="component" value="Unassembled WGS sequence"/>
</dbReference>
<evidence type="ECO:0000313" key="1">
    <source>
        <dbReference type="EMBL" id="SFN71731.1"/>
    </source>
</evidence>
<accession>A0A1I5BB19</accession>
<dbReference type="EMBL" id="FOVD01000007">
    <property type="protein sequence ID" value="SFN71731.1"/>
    <property type="molecule type" value="Genomic_DNA"/>
</dbReference>
<dbReference type="OrthoDB" id="711155at2"/>
<reference evidence="2" key="1">
    <citation type="submission" date="2016-10" db="EMBL/GenBank/DDBJ databases">
        <authorList>
            <person name="Varghese N."/>
            <person name="Submissions S."/>
        </authorList>
    </citation>
    <scope>NUCLEOTIDE SEQUENCE [LARGE SCALE GENOMIC DNA]</scope>
    <source>
        <strain evidence="2">DSM 25575</strain>
    </source>
</reference>